<organism evidence="1 2">
    <name type="scientific">Paramecium sonneborni</name>
    <dbReference type="NCBI Taxonomy" id="65129"/>
    <lineage>
        <taxon>Eukaryota</taxon>
        <taxon>Sar</taxon>
        <taxon>Alveolata</taxon>
        <taxon>Ciliophora</taxon>
        <taxon>Intramacronucleata</taxon>
        <taxon>Oligohymenophorea</taxon>
        <taxon>Peniculida</taxon>
        <taxon>Parameciidae</taxon>
        <taxon>Paramecium</taxon>
    </lineage>
</organism>
<reference evidence="1" key="1">
    <citation type="submission" date="2021-01" db="EMBL/GenBank/DDBJ databases">
        <authorList>
            <consortium name="Genoscope - CEA"/>
            <person name="William W."/>
        </authorList>
    </citation>
    <scope>NUCLEOTIDE SEQUENCE</scope>
</reference>
<evidence type="ECO:0008006" key="3">
    <source>
        <dbReference type="Google" id="ProtNLM"/>
    </source>
</evidence>
<dbReference type="OrthoDB" id="20273at2759"/>
<evidence type="ECO:0000313" key="1">
    <source>
        <dbReference type="EMBL" id="CAD8115707.1"/>
    </source>
</evidence>
<dbReference type="Proteomes" id="UP000692954">
    <property type="component" value="Unassembled WGS sequence"/>
</dbReference>
<keyword evidence="2" id="KW-1185">Reference proteome</keyword>
<gene>
    <name evidence="1" type="ORF">PSON_ATCC_30995.1.T1090059</name>
</gene>
<dbReference type="GO" id="GO:0003676">
    <property type="term" value="F:nucleic acid binding"/>
    <property type="evidence" value="ECO:0007669"/>
    <property type="project" value="InterPro"/>
</dbReference>
<dbReference type="InterPro" id="IPR002059">
    <property type="entry name" value="CSP_DNA-bd"/>
</dbReference>
<name>A0A8S1QM72_9CILI</name>
<dbReference type="EMBL" id="CAJJDN010000109">
    <property type="protein sequence ID" value="CAD8115707.1"/>
    <property type="molecule type" value="Genomic_DNA"/>
</dbReference>
<dbReference type="AlphaFoldDB" id="A0A8S1QM72"/>
<comment type="caution">
    <text evidence="1">The sequence shown here is derived from an EMBL/GenBank/DDBJ whole genome shotgun (WGS) entry which is preliminary data.</text>
</comment>
<dbReference type="CDD" id="cd04458">
    <property type="entry name" value="CSP_CDS"/>
    <property type="match status" value="1"/>
</dbReference>
<proteinExistence type="predicted"/>
<accession>A0A8S1QM72</accession>
<protein>
    <recommendedName>
        <fullName evidence="3">CSD domain-containing protein</fullName>
    </recommendedName>
</protein>
<sequence length="323" mass="38616">MYNNLISSNLMNLKRESSINLIEQNDMVLIFEPKTLFQFLSTLLFQTDIFQQQIKTLCLQQFKQIHKTINNVSSLAEYIINQQSEEFEYFNLELIFSIFKVKIELYFIDDGLLSMIVNHGYNKTIRMFKEDYNYYELQTNSYRKKFKFIRKLLDQTINSFLQISKSHSSLNKEIIANDLGNIGESVQIVSSSNFHTINKKIYECQKSLQFSSFFRRQSRGKRRYKIFKNSSKIIQSQPERVIGYLKFYNESKKYGFFLDDKNNKDIFVHQDDFNQSCVDPEFYEKKKKGLVPYFSYQVIIYQGKTQQNVKAIDIKFEKYDKLK</sequence>
<evidence type="ECO:0000313" key="2">
    <source>
        <dbReference type="Proteomes" id="UP000692954"/>
    </source>
</evidence>